<dbReference type="InterPro" id="IPR051609">
    <property type="entry name" value="NmrA/Isoflavone_reductase-like"/>
</dbReference>
<dbReference type="Proteomes" id="UP000190776">
    <property type="component" value="Unassembled WGS sequence"/>
</dbReference>
<organism evidence="4 5">
    <name type="scientific">Diplodia seriata</name>
    <dbReference type="NCBI Taxonomy" id="420778"/>
    <lineage>
        <taxon>Eukaryota</taxon>
        <taxon>Fungi</taxon>
        <taxon>Dikarya</taxon>
        <taxon>Ascomycota</taxon>
        <taxon>Pezizomycotina</taxon>
        <taxon>Dothideomycetes</taxon>
        <taxon>Dothideomycetes incertae sedis</taxon>
        <taxon>Botryosphaeriales</taxon>
        <taxon>Botryosphaeriaceae</taxon>
        <taxon>Diplodia</taxon>
    </lineage>
</organism>
<reference evidence="4 5" key="1">
    <citation type="submission" date="2017-01" db="EMBL/GenBank/DDBJ databases">
        <title>Draft genome sequence of Diplodia seriata F98.1, a fungal species involved in grapevine trunk diseases.</title>
        <authorList>
            <person name="Robert-Siegwald G."/>
            <person name="Vallet J."/>
            <person name="Abou-Mansour E."/>
            <person name="Xu J."/>
            <person name="Rey P."/>
            <person name="Bertsch C."/>
            <person name="Rego C."/>
            <person name="Larignon P."/>
            <person name="Fontaine F."/>
            <person name="Lebrun M.-H."/>
        </authorList>
    </citation>
    <scope>NUCLEOTIDE SEQUENCE [LARGE SCALE GENOMIC DNA]</scope>
    <source>
        <strain evidence="4 5">F98.1</strain>
    </source>
</reference>
<dbReference type="OrthoDB" id="10000533at2759"/>
<evidence type="ECO:0000256" key="2">
    <source>
        <dbReference type="ARBA" id="ARBA00023002"/>
    </source>
</evidence>
<keyword evidence="1" id="KW-0521">NADP</keyword>
<dbReference type="GO" id="GO:0016491">
    <property type="term" value="F:oxidoreductase activity"/>
    <property type="evidence" value="ECO:0007669"/>
    <property type="project" value="UniProtKB-KW"/>
</dbReference>
<evidence type="ECO:0000256" key="1">
    <source>
        <dbReference type="ARBA" id="ARBA00022857"/>
    </source>
</evidence>
<dbReference type="Gene3D" id="3.40.50.720">
    <property type="entry name" value="NAD(P)-binding Rossmann-like Domain"/>
    <property type="match status" value="1"/>
</dbReference>
<evidence type="ECO:0000256" key="3">
    <source>
        <dbReference type="SAM" id="MobiDB-lite"/>
    </source>
</evidence>
<dbReference type="PANTHER" id="PTHR47706:SF2">
    <property type="entry name" value="ISOFLAVONE REDUCTASE FAMILY PROTEIN (AFU_ORTHOLOGUE AFUA_2G05290)"/>
    <property type="match status" value="1"/>
</dbReference>
<evidence type="ECO:0000313" key="4">
    <source>
        <dbReference type="EMBL" id="OMP87750.1"/>
    </source>
</evidence>
<gene>
    <name evidence="4" type="ORF">BK809_0007839</name>
</gene>
<evidence type="ECO:0000313" key="5">
    <source>
        <dbReference type="Proteomes" id="UP000190776"/>
    </source>
</evidence>
<dbReference type="AlphaFoldDB" id="A0A1S8BJM4"/>
<dbReference type="PANTHER" id="PTHR47706">
    <property type="entry name" value="NMRA-LIKE FAMILY PROTEIN"/>
    <property type="match status" value="1"/>
</dbReference>
<keyword evidence="2" id="KW-0560">Oxidoreductase</keyword>
<proteinExistence type="predicted"/>
<protein>
    <recommendedName>
        <fullName evidence="6">Isoflavone reductase family protein</fullName>
    </recommendedName>
</protein>
<feature type="compositionally biased region" description="Low complexity" evidence="3">
    <location>
        <begin position="51"/>
        <end position="71"/>
    </location>
</feature>
<evidence type="ECO:0008006" key="6">
    <source>
        <dbReference type="Google" id="ProtNLM"/>
    </source>
</evidence>
<sequence length="350" mass="37323">MVKIAIAGGTSPTLGHAIVSALLKNHPEHTPIILSSRPPPPASPNPTAHDPSSPTTTTTTTTTNVPTSRSPANGAEIRHIDYASPASLAAALSDIHTVISVLKLSPSSAMRDVQLALLSAAVASPACRRFAPSEWGFGCPGARVDALGAGRDEVWAACVRSGLEVARFRCGGFMNYLALGRGFADEEARERAVAGFDAGEAEPFLWDLGRGVAELPVRADGGWPRVTLTEVDDVGRFVAAACALTEGSWVREMDMVGETVGVGEVVGLVGECLGVGLRVVPVRREEWERRAAEVEGVGRTREEVVRKMHAQFALVILEEREGWGILKPTLNELCVNTKPLSVREYLTNYQ</sequence>
<feature type="region of interest" description="Disordered" evidence="3">
    <location>
        <begin position="30"/>
        <end position="74"/>
    </location>
</feature>
<comment type="caution">
    <text evidence="4">The sequence shown here is derived from an EMBL/GenBank/DDBJ whole genome shotgun (WGS) entry which is preliminary data.</text>
</comment>
<name>A0A1S8BJM4_9PEZI</name>
<dbReference type="SUPFAM" id="SSF51735">
    <property type="entry name" value="NAD(P)-binding Rossmann-fold domains"/>
    <property type="match status" value="1"/>
</dbReference>
<dbReference type="InterPro" id="IPR036291">
    <property type="entry name" value="NAD(P)-bd_dom_sf"/>
</dbReference>
<dbReference type="EMBL" id="MSZU01000076">
    <property type="protein sequence ID" value="OMP87750.1"/>
    <property type="molecule type" value="Genomic_DNA"/>
</dbReference>
<accession>A0A1S8BJM4</accession>